<protein>
    <submittedName>
        <fullName evidence="2">Uncharacterized protein</fullName>
    </submittedName>
</protein>
<gene>
    <name evidence="2" type="ORF">A2115_00130</name>
</gene>
<sequence length="61" mass="6634">MKNYSKKKDGTNAAGPKYRTPDHFRAENFGGGSKFSGGKAANFSKPGLKFNPAQFKTQHKG</sequence>
<feature type="region of interest" description="Disordered" evidence="1">
    <location>
        <begin position="1"/>
        <end position="61"/>
    </location>
</feature>
<evidence type="ECO:0000313" key="2">
    <source>
        <dbReference type="EMBL" id="OGM02884.1"/>
    </source>
</evidence>
<evidence type="ECO:0000256" key="1">
    <source>
        <dbReference type="SAM" id="MobiDB-lite"/>
    </source>
</evidence>
<feature type="compositionally biased region" description="Basic and acidic residues" evidence="1">
    <location>
        <begin position="1"/>
        <end position="10"/>
    </location>
</feature>
<dbReference type="Proteomes" id="UP000176198">
    <property type="component" value="Unassembled WGS sequence"/>
</dbReference>
<accession>A0A1F7WJ61</accession>
<name>A0A1F7WJ61_9BACT</name>
<dbReference type="STRING" id="1802471.A2115_00130"/>
<organism evidence="2 3">
    <name type="scientific">Candidatus Woesebacteria bacterium GWA1_41_8</name>
    <dbReference type="NCBI Taxonomy" id="1802471"/>
    <lineage>
        <taxon>Bacteria</taxon>
        <taxon>Candidatus Woeseibacteriota</taxon>
    </lineage>
</organism>
<dbReference type="AlphaFoldDB" id="A0A1F7WJ61"/>
<proteinExistence type="predicted"/>
<evidence type="ECO:0000313" key="3">
    <source>
        <dbReference type="Proteomes" id="UP000176198"/>
    </source>
</evidence>
<dbReference type="EMBL" id="MGFJ01000011">
    <property type="protein sequence ID" value="OGM02884.1"/>
    <property type="molecule type" value="Genomic_DNA"/>
</dbReference>
<comment type="caution">
    <text evidence="2">The sequence shown here is derived from an EMBL/GenBank/DDBJ whole genome shotgun (WGS) entry which is preliminary data.</text>
</comment>
<reference evidence="2 3" key="1">
    <citation type="journal article" date="2016" name="Nat. Commun.">
        <title>Thousands of microbial genomes shed light on interconnected biogeochemical processes in an aquifer system.</title>
        <authorList>
            <person name="Anantharaman K."/>
            <person name="Brown C.T."/>
            <person name="Hug L.A."/>
            <person name="Sharon I."/>
            <person name="Castelle C.J."/>
            <person name="Probst A.J."/>
            <person name="Thomas B.C."/>
            <person name="Singh A."/>
            <person name="Wilkins M.J."/>
            <person name="Karaoz U."/>
            <person name="Brodie E.L."/>
            <person name="Williams K.H."/>
            <person name="Hubbard S.S."/>
            <person name="Banfield J.F."/>
        </authorList>
    </citation>
    <scope>NUCLEOTIDE SEQUENCE [LARGE SCALE GENOMIC DNA]</scope>
</reference>